<keyword evidence="2" id="KW-1133">Transmembrane helix</keyword>
<keyword evidence="2" id="KW-0812">Transmembrane</keyword>
<feature type="transmembrane region" description="Helical" evidence="2">
    <location>
        <begin position="33"/>
        <end position="54"/>
    </location>
</feature>
<dbReference type="GO" id="GO:0015297">
    <property type="term" value="F:antiporter activity"/>
    <property type="evidence" value="ECO:0007669"/>
    <property type="project" value="InterPro"/>
</dbReference>
<dbReference type="EMBL" id="RDQH01000336">
    <property type="protein sequence ID" value="RXH88161.1"/>
    <property type="molecule type" value="Genomic_DNA"/>
</dbReference>
<name>A0A498J3Y1_MALDO</name>
<gene>
    <name evidence="3" type="ORF">DVH24_042232</name>
</gene>
<dbReference type="Pfam" id="PF01554">
    <property type="entry name" value="MatE"/>
    <property type="match status" value="1"/>
</dbReference>
<reference evidence="3 4" key="1">
    <citation type="submission" date="2018-10" db="EMBL/GenBank/DDBJ databases">
        <title>A high-quality apple genome assembly.</title>
        <authorList>
            <person name="Hu J."/>
        </authorList>
    </citation>
    <scope>NUCLEOTIDE SEQUENCE [LARGE SCALE GENOMIC DNA]</scope>
    <source>
        <strain evidence="4">cv. HFTH1</strain>
        <tissue evidence="3">Young leaf</tissue>
    </source>
</reference>
<evidence type="ECO:0000256" key="2">
    <source>
        <dbReference type="SAM" id="Phobius"/>
    </source>
</evidence>
<accession>A0A498J3Y1</accession>
<evidence type="ECO:0000313" key="3">
    <source>
        <dbReference type="EMBL" id="RXH88161.1"/>
    </source>
</evidence>
<dbReference type="PANTHER" id="PTHR11206">
    <property type="entry name" value="MULTIDRUG RESISTANCE PROTEIN"/>
    <property type="match status" value="1"/>
</dbReference>
<organism evidence="3 4">
    <name type="scientific">Malus domestica</name>
    <name type="common">Apple</name>
    <name type="synonym">Pyrus malus</name>
    <dbReference type="NCBI Taxonomy" id="3750"/>
    <lineage>
        <taxon>Eukaryota</taxon>
        <taxon>Viridiplantae</taxon>
        <taxon>Streptophyta</taxon>
        <taxon>Embryophyta</taxon>
        <taxon>Tracheophyta</taxon>
        <taxon>Spermatophyta</taxon>
        <taxon>Magnoliopsida</taxon>
        <taxon>eudicotyledons</taxon>
        <taxon>Gunneridae</taxon>
        <taxon>Pentapetalae</taxon>
        <taxon>rosids</taxon>
        <taxon>fabids</taxon>
        <taxon>Rosales</taxon>
        <taxon>Rosaceae</taxon>
        <taxon>Amygdaloideae</taxon>
        <taxon>Maleae</taxon>
        <taxon>Malus</taxon>
    </lineage>
</organism>
<dbReference type="InterPro" id="IPR002528">
    <property type="entry name" value="MATE_fam"/>
</dbReference>
<evidence type="ECO:0000313" key="4">
    <source>
        <dbReference type="Proteomes" id="UP000290289"/>
    </source>
</evidence>
<comment type="caution">
    <text evidence="3">The sequence shown here is derived from an EMBL/GenBank/DDBJ whole genome shotgun (WGS) entry which is preliminary data.</text>
</comment>
<proteinExistence type="inferred from homology"/>
<dbReference type="GO" id="GO:0042910">
    <property type="term" value="F:xenobiotic transmembrane transporter activity"/>
    <property type="evidence" value="ECO:0007669"/>
    <property type="project" value="InterPro"/>
</dbReference>
<dbReference type="Proteomes" id="UP000290289">
    <property type="component" value="Chromosome 10"/>
</dbReference>
<dbReference type="AlphaFoldDB" id="A0A498J3Y1"/>
<keyword evidence="4" id="KW-1185">Reference proteome</keyword>
<keyword evidence="2" id="KW-0472">Membrane</keyword>
<feature type="transmembrane region" description="Helical" evidence="2">
    <location>
        <begin position="176"/>
        <end position="197"/>
    </location>
</feature>
<feature type="transmembrane region" description="Helical" evidence="2">
    <location>
        <begin position="144"/>
        <end position="164"/>
    </location>
</feature>
<sequence>MIICIWTYIYLVGLSGALETLCGQGFGAKLYRMGAPLAASISIWISMLMLATYVKRAKKFERTWEGFSFESFHYVLMDLKLALPFAAMVCLEYWAFEILVFLAGVMPNAKQITSLIAMCTRVSNELGAGNPEKAKKAMVVTLKLSVLLAFLVDLALAVGHNLWAGLFSDSRAIIKLFAYMTPFLAISVLADSVQGVLSSWDHLVFPWGLFNLLFCRASLK</sequence>
<protein>
    <submittedName>
        <fullName evidence="3">Uncharacterized protein</fullName>
    </submittedName>
</protein>
<evidence type="ECO:0000256" key="1">
    <source>
        <dbReference type="ARBA" id="ARBA00010199"/>
    </source>
</evidence>
<comment type="similarity">
    <text evidence="1">Belongs to the multi antimicrobial extrusion (MATE) (TC 2.A.66.1) family.</text>
</comment>
<feature type="transmembrane region" description="Helical" evidence="2">
    <location>
        <begin position="75"/>
        <end position="96"/>
    </location>
</feature>
<dbReference type="GO" id="GO:0016020">
    <property type="term" value="C:membrane"/>
    <property type="evidence" value="ECO:0007669"/>
    <property type="project" value="InterPro"/>
</dbReference>